<keyword evidence="2" id="KW-1185">Reference proteome</keyword>
<comment type="caution">
    <text evidence="1">The sequence shown here is derived from an EMBL/GenBank/DDBJ whole genome shotgun (WGS) entry which is preliminary data.</text>
</comment>
<gene>
    <name evidence="1" type="ORF">ACFP56_03765</name>
</gene>
<reference evidence="2" key="1">
    <citation type="journal article" date="2019" name="Int. J. Syst. Evol. Microbiol.">
        <title>The Global Catalogue of Microorganisms (GCM) 10K type strain sequencing project: providing services to taxonomists for standard genome sequencing and annotation.</title>
        <authorList>
            <consortium name="The Broad Institute Genomics Platform"/>
            <consortium name="The Broad Institute Genome Sequencing Center for Infectious Disease"/>
            <person name="Wu L."/>
            <person name="Ma J."/>
        </authorList>
    </citation>
    <scope>NUCLEOTIDE SEQUENCE [LARGE SCALE GENOMIC DNA]</scope>
    <source>
        <strain evidence="2">PCU 280</strain>
    </source>
</reference>
<accession>A0ABW1V1A8</accession>
<name>A0ABW1V1A8_9BACL</name>
<dbReference type="RefSeq" id="WP_379231267.1">
    <property type="nucleotide sequence ID" value="NZ_JBHSTE010000001.1"/>
</dbReference>
<protein>
    <submittedName>
        <fullName evidence="1">Uncharacterized protein</fullName>
    </submittedName>
</protein>
<organism evidence="1 2">
    <name type="scientific">Paenibacillus septentrionalis</name>
    <dbReference type="NCBI Taxonomy" id="429342"/>
    <lineage>
        <taxon>Bacteria</taxon>
        <taxon>Bacillati</taxon>
        <taxon>Bacillota</taxon>
        <taxon>Bacilli</taxon>
        <taxon>Bacillales</taxon>
        <taxon>Paenibacillaceae</taxon>
        <taxon>Paenibacillus</taxon>
    </lineage>
</organism>
<sequence length="62" mass="6944">MEKTKIPHGDEVVTVELTVKELIALTGVRLYDNNSSKISAYKKLNHTLEKAWSNDEKDSALA</sequence>
<dbReference type="EMBL" id="JBHSTE010000001">
    <property type="protein sequence ID" value="MFC6331728.1"/>
    <property type="molecule type" value="Genomic_DNA"/>
</dbReference>
<dbReference type="Proteomes" id="UP001596233">
    <property type="component" value="Unassembled WGS sequence"/>
</dbReference>
<evidence type="ECO:0000313" key="1">
    <source>
        <dbReference type="EMBL" id="MFC6331728.1"/>
    </source>
</evidence>
<evidence type="ECO:0000313" key="2">
    <source>
        <dbReference type="Proteomes" id="UP001596233"/>
    </source>
</evidence>
<proteinExistence type="predicted"/>